<keyword evidence="5" id="KW-1185">Reference proteome</keyword>
<evidence type="ECO:0000313" key="5">
    <source>
        <dbReference type="Proteomes" id="UP000245768"/>
    </source>
</evidence>
<evidence type="ECO:0008006" key="6">
    <source>
        <dbReference type="Google" id="ProtNLM"/>
    </source>
</evidence>
<dbReference type="GO" id="GO:0033617">
    <property type="term" value="P:mitochondrial respiratory chain complex IV assembly"/>
    <property type="evidence" value="ECO:0007669"/>
    <property type="project" value="TreeGrafter"/>
</dbReference>
<dbReference type="GeneID" id="37039744"/>
<organism evidence="4 5">
    <name type="scientific">Acaromyces ingoldii</name>
    <dbReference type="NCBI Taxonomy" id="215250"/>
    <lineage>
        <taxon>Eukaryota</taxon>
        <taxon>Fungi</taxon>
        <taxon>Dikarya</taxon>
        <taxon>Basidiomycota</taxon>
        <taxon>Ustilaginomycotina</taxon>
        <taxon>Exobasidiomycetes</taxon>
        <taxon>Exobasidiales</taxon>
        <taxon>Cryptobasidiaceae</taxon>
        <taxon>Acaromyces</taxon>
    </lineage>
</organism>
<dbReference type="GO" id="GO:0005739">
    <property type="term" value="C:mitochondrion"/>
    <property type="evidence" value="ECO:0007669"/>
    <property type="project" value="TreeGrafter"/>
</dbReference>
<proteinExistence type="inferred from homology"/>
<evidence type="ECO:0000256" key="2">
    <source>
        <dbReference type="ARBA" id="ARBA00023157"/>
    </source>
</evidence>
<dbReference type="InterPro" id="IPR018793">
    <property type="entry name" value="Cyt_c_oxidase_assmbl_Pet191"/>
</dbReference>
<dbReference type="EMBL" id="KZ819636">
    <property type="protein sequence ID" value="PWN90015.1"/>
    <property type="molecule type" value="Genomic_DNA"/>
</dbReference>
<dbReference type="OrthoDB" id="282149at2759"/>
<feature type="compositionally biased region" description="Polar residues" evidence="3">
    <location>
        <begin position="69"/>
        <end position="85"/>
    </location>
</feature>
<dbReference type="PANTHER" id="PTHR28627">
    <property type="entry name" value="CYTOCHROME C OXIDASE ASSEMBLY FACTOR 5"/>
    <property type="match status" value="1"/>
</dbReference>
<dbReference type="Proteomes" id="UP000245768">
    <property type="component" value="Unassembled WGS sequence"/>
</dbReference>
<evidence type="ECO:0000256" key="1">
    <source>
        <dbReference type="ARBA" id="ARBA00007785"/>
    </source>
</evidence>
<feature type="region of interest" description="Disordered" evidence="3">
    <location>
        <begin position="64"/>
        <end position="104"/>
    </location>
</feature>
<comment type="similarity">
    <text evidence="1">Belongs to the PET191 family.</text>
</comment>
<dbReference type="InParanoid" id="A0A316YQH6"/>
<keyword evidence="2" id="KW-1015">Disulfide bond</keyword>
<gene>
    <name evidence="4" type="ORF">FA10DRAFT_102314</name>
</gene>
<evidence type="ECO:0000313" key="4">
    <source>
        <dbReference type="EMBL" id="PWN90015.1"/>
    </source>
</evidence>
<dbReference type="RefSeq" id="XP_025377213.1">
    <property type="nucleotide sequence ID" value="XM_025517828.1"/>
</dbReference>
<accession>A0A316YQH6</accession>
<evidence type="ECO:0000256" key="3">
    <source>
        <dbReference type="SAM" id="MobiDB-lite"/>
    </source>
</evidence>
<reference evidence="4 5" key="1">
    <citation type="journal article" date="2018" name="Mol. Biol. Evol.">
        <title>Broad Genomic Sampling Reveals a Smut Pathogenic Ancestry of the Fungal Clade Ustilaginomycotina.</title>
        <authorList>
            <person name="Kijpornyongpan T."/>
            <person name="Mondo S.J."/>
            <person name="Barry K."/>
            <person name="Sandor L."/>
            <person name="Lee J."/>
            <person name="Lipzen A."/>
            <person name="Pangilinan J."/>
            <person name="LaButti K."/>
            <person name="Hainaut M."/>
            <person name="Henrissat B."/>
            <person name="Grigoriev I.V."/>
            <person name="Spatafora J.W."/>
            <person name="Aime M.C."/>
        </authorList>
    </citation>
    <scope>NUCLEOTIDE SEQUENCE [LARGE SCALE GENOMIC DNA]</scope>
    <source>
        <strain evidence="4 5">MCA 4198</strain>
    </source>
</reference>
<name>A0A316YQH6_9BASI</name>
<protein>
    <recommendedName>
        <fullName evidence="6">CHCH domain-containing protein</fullName>
    </recommendedName>
</protein>
<dbReference type="STRING" id="215250.A0A316YQH6"/>
<dbReference type="Pfam" id="PF10203">
    <property type="entry name" value="Pet191_N"/>
    <property type="match status" value="1"/>
</dbReference>
<dbReference type="PANTHER" id="PTHR28627:SF1">
    <property type="entry name" value="CYTOCHROME C OXIDASE ASSEMBLY FACTOR 5"/>
    <property type="match status" value="1"/>
</dbReference>
<dbReference type="AlphaFoldDB" id="A0A316YQH6"/>
<sequence length="104" mass="11107">MNSCVGIRNDLAACLIATDCVQKEGKTGQECLRDHMDELPQDCQHLYKSYVACRRGMLDMRKRFRGNAPTASSANNPPGGTSSVSPEAPGPNDPASALSPNQEG</sequence>
<dbReference type="FunCoup" id="A0A316YQH6">
    <property type="interactions" value="133"/>
</dbReference>